<dbReference type="PROSITE" id="PS00041">
    <property type="entry name" value="HTH_ARAC_FAMILY_1"/>
    <property type="match status" value="1"/>
</dbReference>
<keyword evidence="1" id="KW-0805">Transcription regulation</keyword>
<evidence type="ECO:0000256" key="1">
    <source>
        <dbReference type="ARBA" id="ARBA00023015"/>
    </source>
</evidence>
<dbReference type="GO" id="GO:0003700">
    <property type="term" value="F:DNA-binding transcription factor activity"/>
    <property type="evidence" value="ECO:0007669"/>
    <property type="project" value="InterPro"/>
</dbReference>
<feature type="domain" description="HTH araC/xylS-type" evidence="6">
    <location>
        <begin position="429"/>
        <end position="527"/>
    </location>
</feature>
<dbReference type="InterPro" id="IPR018062">
    <property type="entry name" value="HTH_AraC-typ_CS"/>
</dbReference>
<feature type="modified residue" description="4-aspartylphosphate" evidence="4">
    <location>
        <position position="55"/>
    </location>
</feature>
<keyword evidence="2" id="KW-0238">DNA-binding</keyword>
<dbReference type="PROSITE" id="PS50110">
    <property type="entry name" value="RESPONSE_REGULATORY"/>
    <property type="match status" value="1"/>
</dbReference>
<dbReference type="Pfam" id="PF00072">
    <property type="entry name" value="Response_reg"/>
    <property type="match status" value="1"/>
</dbReference>
<dbReference type="OrthoDB" id="1974963at2"/>
<dbReference type="PANTHER" id="PTHR43280">
    <property type="entry name" value="ARAC-FAMILY TRANSCRIPTIONAL REGULATOR"/>
    <property type="match status" value="1"/>
</dbReference>
<dbReference type="Gene3D" id="1.10.10.60">
    <property type="entry name" value="Homeodomain-like"/>
    <property type="match status" value="2"/>
</dbReference>
<sequence length="545" mass="62306">MRQLLIVDDEPIAVEGLKSGVDWLSLGITGVMAAYSVEQAKEVFGREHVDILLCDIEMPKGTGLQLLEWVRHNYPQTETIFLTCHADFQYARQAIQLGSLDYLLKPIPYEELKQVVEKAINKMDKEQHLSEFSQFGKFWIQHQPMLVERFWLDVLHQAIPAKEQAISEAARERNIPYSEKLVFLPILLRVRRWYKQYSLRDKKTMEYALRKAAEEVVMQRPDRGLLLATGDDMMLVVLNGGMEASDRAGLKAICESYITACRLYFECDVSCYIGEPVRGHEMAAMYQRLQRADTDNVASDNCVAFAGERPVPAYPSPLPDMSLWGIMLKEGARDKVIGEAEAFIHKQVEEGRLTPKLLALFIQDFQQLVHYVLQVKGIHAHQLLSDSQSMEYYARAGRSAKDAVIWIRHIVGKSLDYTESVEHTPSVVEQAKAYIQEHLAEVISREDIANHVYLNPDYLTRIFKRDTGLSISDYLLQQRLHIAAELLANTDLSVSSVAIRIGYANFSHFSRMFKKYRGMNPMEFRQSRQPARHGSESRQSDSGKS</sequence>
<dbReference type="CDD" id="cd17536">
    <property type="entry name" value="REC_YesN-like"/>
    <property type="match status" value="1"/>
</dbReference>
<evidence type="ECO:0000313" key="8">
    <source>
        <dbReference type="EMBL" id="QAY65788.1"/>
    </source>
</evidence>
<dbReference type="AlphaFoldDB" id="A0A4P6F5X0"/>
<dbReference type="Pfam" id="PF12833">
    <property type="entry name" value="HTH_18"/>
    <property type="match status" value="1"/>
</dbReference>
<dbReference type="SUPFAM" id="SSF52172">
    <property type="entry name" value="CheY-like"/>
    <property type="match status" value="1"/>
</dbReference>
<dbReference type="SUPFAM" id="SSF46689">
    <property type="entry name" value="Homeodomain-like"/>
    <property type="match status" value="2"/>
</dbReference>
<dbReference type="SMART" id="SM00342">
    <property type="entry name" value="HTH_ARAC"/>
    <property type="match status" value="1"/>
</dbReference>
<keyword evidence="3" id="KW-0804">Transcription</keyword>
<dbReference type="GO" id="GO:0000160">
    <property type="term" value="P:phosphorelay signal transduction system"/>
    <property type="evidence" value="ECO:0007669"/>
    <property type="project" value="InterPro"/>
</dbReference>
<evidence type="ECO:0000256" key="4">
    <source>
        <dbReference type="PROSITE-ProRule" id="PRU00169"/>
    </source>
</evidence>
<evidence type="ECO:0000256" key="5">
    <source>
        <dbReference type="SAM" id="MobiDB-lite"/>
    </source>
</evidence>
<feature type="compositionally biased region" description="Basic and acidic residues" evidence="5">
    <location>
        <begin position="533"/>
        <end position="545"/>
    </location>
</feature>
<organism evidence="8 9">
    <name type="scientific">Paenibacillus protaetiae</name>
    <dbReference type="NCBI Taxonomy" id="2509456"/>
    <lineage>
        <taxon>Bacteria</taxon>
        <taxon>Bacillati</taxon>
        <taxon>Bacillota</taxon>
        <taxon>Bacilli</taxon>
        <taxon>Bacillales</taxon>
        <taxon>Paenibacillaceae</taxon>
        <taxon>Paenibacillus</taxon>
    </lineage>
</organism>
<dbReference type="GO" id="GO:0043565">
    <property type="term" value="F:sequence-specific DNA binding"/>
    <property type="evidence" value="ECO:0007669"/>
    <property type="project" value="InterPro"/>
</dbReference>
<dbReference type="RefSeq" id="WP_129438683.1">
    <property type="nucleotide sequence ID" value="NZ_CP035492.1"/>
</dbReference>
<accession>A0A4P6F5X0</accession>
<evidence type="ECO:0000259" key="7">
    <source>
        <dbReference type="PROSITE" id="PS50110"/>
    </source>
</evidence>
<dbReference type="InterPro" id="IPR020449">
    <property type="entry name" value="Tscrpt_reg_AraC-type_HTH"/>
</dbReference>
<reference evidence="8 9" key="1">
    <citation type="submission" date="2019-01" db="EMBL/GenBank/DDBJ databases">
        <title>Genome sequencing of strain FW100M-2.</title>
        <authorList>
            <person name="Heo J."/>
            <person name="Kim S.-J."/>
            <person name="Kim J.-S."/>
            <person name="Hong S.-B."/>
            <person name="Kwon S.-W."/>
        </authorList>
    </citation>
    <scope>NUCLEOTIDE SEQUENCE [LARGE SCALE GENOMIC DNA]</scope>
    <source>
        <strain evidence="8 9">FW100M-2</strain>
    </source>
</reference>
<dbReference type="SMART" id="SM00448">
    <property type="entry name" value="REC"/>
    <property type="match status" value="1"/>
</dbReference>
<dbReference type="Gene3D" id="3.40.50.2300">
    <property type="match status" value="1"/>
</dbReference>
<evidence type="ECO:0000313" key="9">
    <source>
        <dbReference type="Proteomes" id="UP000293568"/>
    </source>
</evidence>
<dbReference type="Proteomes" id="UP000293568">
    <property type="component" value="Chromosome"/>
</dbReference>
<evidence type="ECO:0000256" key="3">
    <source>
        <dbReference type="ARBA" id="ARBA00023163"/>
    </source>
</evidence>
<protein>
    <submittedName>
        <fullName evidence="8">Response regulator</fullName>
    </submittedName>
</protein>
<dbReference type="PROSITE" id="PS01124">
    <property type="entry name" value="HTH_ARAC_FAMILY_2"/>
    <property type="match status" value="1"/>
</dbReference>
<keyword evidence="9" id="KW-1185">Reference proteome</keyword>
<dbReference type="KEGG" id="pprt:ET464_04730"/>
<dbReference type="InterPro" id="IPR009057">
    <property type="entry name" value="Homeodomain-like_sf"/>
</dbReference>
<evidence type="ECO:0000256" key="2">
    <source>
        <dbReference type="ARBA" id="ARBA00023125"/>
    </source>
</evidence>
<dbReference type="InterPro" id="IPR011006">
    <property type="entry name" value="CheY-like_superfamily"/>
</dbReference>
<gene>
    <name evidence="8" type="ORF">ET464_04730</name>
</gene>
<feature type="domain" description="Response regulatory" evidence="7">
    <location>
        <begin position="3"/>
        <end position="120"/>
    </location>
</feature>
<name>A0A4P6F5X0_9BACL</name>
<feature type="region of interest" description="Disordered" evidence="5">
    <location>
        <begin position="524"/>
        <end position="545"/>
    </location>
</feature>
<evidence type="ECO:0000259" key="6">
    <source>
        <dbReference type="PROSITE" id="PS01124"/>
    </source>
</evidence>
<proteinExistence type="predicted"/>
<dbReference type="InterPro" id="IPR018060">
    <property type="entry name" value="HTH_AraC"/>
</dbReference>
<dbReference type="EMBL" id="CP035492">
    <property type="protein sequence ID" value="QAY65788.1"/>
    <property type="molecule type" value="Genomic_DNA"/>
</dbReference>
<keyword evidence="4" id="KW-0597">Phosphoprotein</keyword>
<dbReference type="InterPro" id="IPR001789">
    <property type="entry name" value="Sig_transdc_resp-reg_receiver"/>
</dbReference>
<dbReference type="PANTHER" id="PTHR43280:SF28">
    <property type="entry name" value="HTH-TYPE TRANSCRIPTIONAL ACTIVATOR RHAS"/>
    <property type="match status" value="1"/>
</dbReference>
<dbReference type="PRINTS" id="PR00032">
    <property type="entry name" value="HTHARAC"/>
</dbReference>